<dbReference type="PANTHER" id="PTHR10569:SF2">
    <property type="entry name" value="GLYCOGEN DEBRANCHING ENZYME"/>
    <property type="match status" value="1"/>
</dbReference>
<dbReference type="Pfam" id="PF12439">
    <property type="entry name" value="GDE_N"/>
    <property type="match status" value="1"/>
</dbReference>
<name>A0A1H2VLE9_9FLAO</name>
<keyword evidence="4" id="KW-1185">Reference proteome</keyword>
<proteinExistence type="predicted"/>
<evidence type="ECO:0000259" key="2">
    <source>
        <dbReference type="Pfam" id="PF12439"/>
    </source>
</evidence>
<dbReference type="InterPro" id="IPR010401">
    <property type="entry name" value="AGL/Gdb1"/>
</dbReference>
<dbReference type="InterPro" id="IPR024742">
    <property type="entry name" value="Glycogen_debranch_N"/>
</dbReference>
<dbReference type="Pfam" id="PF06202">
    <property type="entry name" value="GDE_C"/>
    <property type="match status" value="1"/>
</dbReference>
<gene>
    <name evidence="3" type="ORF">SAMN05444420_103212</name>
</gene>
<accession>A0A1H2VLE9</accession>
<dbReference type="EMBL" id="FNND01000003">
    <property type="protein sequence ID" value="SDW68784.1"/>
    <property type="molecule type" value="Genomic_DNA"/>
</dbReference>
<evidence type="ECO:0000259" key="1">
    <source>
        <dbReference type="Pfam" id="PF06202"/>
    </source>
</evidence>
<dbReference type="InterPro" id="IPR032790">
    <property type="entry name" value="GDE_C"/>
</dbReference>
<feature type="domain" description="Glycogen debranching enzyme bacterial and archaeal type N-terminal" evidence="2">
    <location>
        <begin position="19"/>
        <end position="235"/>
    </location>
</feature>
<dbReference type="PANTHER" id="PTHR10569">
    <property type="entry name" value="GLYCOGEN DEBRANCHING ENZYME"/>
    <property type="match status" value="1"/>
</dbReference>
<dbReference type="GO" id="GO:0004134">
    <property type="term" value="F:4-alpha-glucanotransferase activity"/>
    <property type="evidence" value="ECO:0007669"/>
    <property type="project" value="InterPro"/>
</dbReference>
<comment type="caution">
    <text evidence="3">The sequence shown here is derived from an EMBL/GenBank/DDBJ whole genome shotgun (WGS) entry which is preliminary data.</text>
</comment>
<feature type="domain" description="Glycogen debranching enzyme C-terminal" evidence="1">
    <location>
        <begin position="276"/>
        <end position="638"/>
    </location>
</feature>
<dbReference type="AlphaFoldDB" id="A0A1H2VLE9"/>
<organism evidence="3 4">
    <name type="scientific">Capnocytophaga granulosa</name>
    <dbReference type="NCBI Taxonomy" id="45242"/>
    <lineage>
        <taxon>Bacteria</taxon>
        <taxon>Pseudomonadati</taxon>
        <taxon>Bacteroidota</taxon>
        <taxon>Flavobacteriia</taxon>
        <taxon>Flavobacteriales</taxon>
        <taxon>Flavobacteriaceae</taxon>
        <taxon>Capnocytophaga</taxon>
    </lineage>
</organism>
<sequence>MSLSFKQRDLVNLEFALQREFLGTNREGGYLSTTLNFCNTSRYHGLLVVPIDNFKGRNHLLLSSLDETVIVNDKEFNFSIHEYPDTFSPKGHKYIVESELNKYYSITYQVAGVSLRKDIMMLHKQPQVLIRYTLLSGPASVRLRLKPFLAFRDIHELCKENPVADTHYKRVPQGMAMKLYEGFPTLYMQLSEEQSYRHDPHWYKNIQYSKDRARGGDYQEDLLVPGEFELNLALNKPLVFSASTTEEKYSELLEDFDKAAQKRAPRDSFEHCLQYAAHQFVIEKLNETRIKAGYPWHLSYGRNTFLSLPGIAIATDKVELFDKVITSMLGYQKGGLFPRLISSHAAPEFNSDGSLWFFWTLQQYERWAKVPKKLLWEKYATALTQVLEAYRDGRTFPQVSMQENKLIYNQHYYRPLTWMNGTIAGKPVLERNGYVVEVNALWYNAVCYALALAEAAKDNDFIASWKDYPVEIAKNFLSTFWNERLGYLADNVDQNRQDLSVRPNQLITCALDYSPLKEAQKKQIVDLVEDKLLTERGLRTLAPDDKHYRGRCEGSMGEQEEAIYQGGTHTWLLSFYIESCLKLYGADFVPKAEELLSKDSEDMKNYGIGLLSEFYDGNPPYSGHGCISQARNVAEIVRAAYLMNSYKKENSPKK</sequence>
<dbReference type="InterPro" id="IPR008928">
    <property type="entry name" value="6-hairpin_glycosidase_sf"/>
</dbReference>
<dbReference type="OrthoDB" id="9761875at2"/>
<dbReference type="InterPro" id="IPR012341">
    <property type="entry name" value="6hp_glycosidase-like_sf"/>
</dbReference>
<dbReference type="SUPFAM" id="SSF48208">
    <property type="entry name" value="Six-hairpin glycosidases"/>
    <property type="match status" value="1"/>
</dbReference>
<dbReference type="GO" id="GO:0004135">
    <property type="term" value="F:amylo-alpha-1,6-glucosidase activity"/>
    <property type="evidence" value="ECO:0007669"/>
    <property type="project" value="InterPro"/>
</dbReference>
<dbReference type="Proteomes" id="UP000182771">
    <property type="component" value="Unassembled WGS sequence"/>
</dbReference>
<dbReference type="RefSeq" id="WP_016420567.1">
    <property type="nucleotide sequence ID" value="NZ_FNND01000003.1"/>
</dbReference>
<dbReference type="GO" id="GO:0005980">
    <property type="term" value="P:glycogen catabolic process"/>
    <property type="evidence" value="ECO:0007669"/>
    <property type="project" value="InterPro"/>
</dbReference>
<dbReference type="GeneID" id="85016856"/>
<evidence type="ECO:0000313" key="4">
    <source>
        <dbReference type="Proteomes" id="UP000182771"/>
    </source>
</evidence>
<protein>
    <submittedName>
        <fullName evidence="3">Glycogen debranching enzyme, putative</fullName>
    </submittedName>
</protein>
<reference evidence="3 4" key="1">
    <citation type="submission" date="2016-10" db="EMBL/GenBank/DDBJ databases">
        <authorList>
            <person name="Varghese N."/>
            <person name="Submissions S."/>
        </authorList>
    </citation>
    <scope>NUCLEOTIDE SEQUENCE [LARGE SCALE GENOMIC DNA]</scope>
    <source>
        <strain evidence="3 4">DSM 11449</strain>
    </source>
</reference>
<evidence type="ECO:0000313" key="3">
    <source>
        <dbReference type="EMBL" id="SDW68784.1"/>
    </source>
</evidence>
<dbReference type="Gene3D" id="1.50.10.10">
    <property type="match status" value="1"/>
</dbReference>